<evidence type="ECO:0000313" key="7">
    <source>
        <dbReference type="Proteomes" id="UP000000305"/>
    </source>
</evidence>
<keyword evidence="4" id="KW-0812">Transmembrane</keyword>
<keyword evidence="1" id="KW-0677">Repeat</keyword>
<dbReference type="Gene3D" id="2.60.120.290">
    <property type="entry name" value="Spermadhesin, CUB domain"/>
    <property type="match status" value="1"/>
</dbReference>
<gene>
    <name evidence="6" type="ORF">DAPPUDRAFT_245756</name>
</gene>
<keyword evidence="7" id="KW-1185">Reference proteome</keyword>
<dbReference type="CDD" id="cd00041">
    <property type="entry name" value="CUB"/>
    <property type="match status" value="1"/>
</dbReference>
<evidence type="ECO:0000259" key="5">
    <source>
        <dbReference type="PROSITE" id="PS01180"/>
    </source>
</evidence>
<dbReference type="SUPFAM" id="SSF49854">
    <property type="entry name" value="Spermadhesin, CUB domain"/>
    <property type="match status" value="1"/>
</dbReference>
<keyword evidence="4" id="KW-0472">Membrane</keyword>
<feature type="domain" description="CUB" evidence="5">
    <location>
        <begin position="64"/>
        <end position="186"/>
    </location>
</feature>
<keyword evidence="2" id="KW-1015">Disulfide bond</keyword>
<dbReference type="HOGENOM" id="CLU_1526731_0_0_1"/>
<proteinExistence type="predicted"/>
<dbReference type="InParanoid" id="E9GP06"/>
<feature type="transmembrane region" description="Helical" evidence="4">
    <location>
        <begin position="6"/>
        <end position="28"/>
    </location>
</feature>
<evidence type="ECO:0000256" key="1">
    <source>
        <dbReference type="ARBA" id="ARBA00022737"/>
    </source>
</evidence>
<dbReference type="InterPro" id="IPR000859">
    <property type="entry name" value="CUB_dom"/>
</dbReference>
<dbReference type="PANTHER" id="PTHR24251:SF50">
    <property type="entry name" value="ATTRACTIN-LIKE 1A"/>
    <property type="match status" value="1"/>
</dbReference>
<name>E9GP06_DAPPU</name>
<dbReference type="KEGG" id="dpx:DAPPUDRAFT_245756"/>
<dbReference type="EMBL" id="GL732555">
    <property type="protein sequence ID" value="EFX78848.1"/>
    <property type="molecule type" value="Genomic_DNA"/>
</dbReference>
<reference evidence="6 7" key="1">
    <citation type="journal article" date="2011" name="Science">
        <title>The ecoresponsive genome of Daphnia pulex.</title>
        <authorList>
            <person name="Colbourne J.K."/>
            <person name="Pfrender M.E."/>
            <person name="Gilbert D."/>
            <person name="Thomas W.K."/>
            <person name="Tucker A."/>
            <person name="Oakley T.H."/>
            <person name="Tokishita S."/>
            <person name="Aerts A."/>
            <person name="Arnold G.J."/>
            <person name="Basu M.K."/>
            <person name="Bauer D.J."/>
            <person name="Caceres C.E."/>
            <person name="Carmel L."/>
            <person name="Casola C."/>
            <person name="Choi J.H."/>
            <person name="Detter J.C."/>
            <person name="Dong Q."/>
            <person name="Dusheyko S."/>
            <person name="Eads B.D."/>
            <person name="Frohlich T."/>
            <person name="Geiler-Samerotte K.A."/>
            <person name="Gerlach D."/>
            <person name="Hatcher P."/>
            <person name="Jogdeo S."/>
            <person name="Krijgsveld J."/>
            <person name="Kriventseva E.V."/>
            <person name="Kultz D."/>
            <person name="Laforsch C."/>
            <person name="Lindquist E."/>
            <person name="Lopez J."/>
            <person name="Manak J.R."/>
            <person name="Muller J."/>
            <person name="Pangilinan J."/>
            <person name="Patwardhan R.P."/>
            <person name="Pitluck S."/>
            <person name="Pritham E.J."/>
            <person name="Rechtsteiner A."/>
            <person name="Rho M."/>
            <person name="Rogozin I.B."/>
            <person name="Sakarya O."/>
            <person name="Salamov A."/>
            <person name="Schaack S."/>
            <person name="Shapiro H."/>
            <person name="Shiga Y."/>
            <person name="Skalitzky C."/>
            <person name="Smith Z."/>
            <person name="Souvorov A."/>
            <person name="Sung W."/>
            <person name="Tang Z."/>
            <person name="Tsuchiya D."/>
            <person name="Tu H."/>
            <person name="Vos H."/>
            <person name="Wang M."/>
            <person name="Wolf Y.I."/>
            <person name="Yamagata H."/>
            <person name="Yamada T."/>
            <person name="Ye Y."/>
            <person name="Shaw J.R."/>
            <person name="Andrews J."/>
            <person name="Crease T.J."/>
            <person name="Tang H."/>
            <person name="Lucas S.M."/>
            <person name="Robertson H.M."/>
            <person name="Bork P."/>
            <person name="Koonin E.V."/>
            <person name="Zdobnov E.M."/>
            <person name="Grigoriev I.V."/>
            <person name="Lynch M."/>
            <person name="Boore J.L."/>
        </authorList>
    </citation>
    <scope>NUCLEOTIDE SEQUENCE [LARGE SCALE GENOMIC DNA]</scope>
</reference>
<evidence type="ECO:0000256" key="3">
    <source>
        <dbReference type="PROSITE-ProRule" id="PRU00059"/>
    </source>
</evidence>
<dbReference type="Pfam" id="PF00431">
    <property type="entry name" value="CUB"/>
    <property type="match status" value="1"/>
</dbReference>
<protein>
    <recommendedName>
        <fullName evidence="5">CUB domain-containing protein</fullName>
    </recommendedName>
</protein>
<dbReference type="SMART" id="SM00042">
    <property type="entry name" value="CUB"/>
    <property type="match status" value="1"/>
</dbReference>
<dbReference type="STRING" id="6669.E9GP06"/>
<evidence type="ECO:0000256" key="4">
    <source>
        <dbReference type="SAM" id="Phobius"/>
    </source>
</evidence>
<accession>E9GP06</accession>
<dbReference type="Proteomes" id="UP000000305">
    <property type="component" value="Unassembled WGS sequence"/>
</dbReference>
<evidence type="ECO:0000256" key="2">
    <source>
        <dbReference type="ARBA" id="ARBA00023157"/>
    </source>
</evidence>
<organism evidence="6 7">
    <name type="scientific">Daphnia pulex</name>
    <name type="common">Water flea</name>
    <dbReference type="NCBI Taxonomy" id="6669"/>
    <lineage>
        <taxon>Eukaryota</taxon>
        <taxon>Metazoa</taxon>
        <taxon>Ecdysozoa</taxon>
        <taxon>Arthropoda</taxon>
        <taxon>Crustacea</taxon>
        <taxon>Branchiopoda</taxon>
        <taxon>Diplostraca</taxon>
        <taxon>Cladocera</taxon>
        <taxon>Anomopoda</taxon>
        <taxon>Daphniidae</taxon>
        <taxon>Daphnia</taxon>
    </lineage>
</organism>
<dbReference type="OrthoDB" id="6338670at2759"/>
<evidence type="ECO:0000313" key="6">
    <source>
        <dbReference type="EMBL" id="EFX78848.1"/>
    </source>
</evidence>
<dbReference type="PANTHER" id="PTHR24251">
    <property type="entry name" value="OVOCHYMASE-RELATED"/>
    <property type="match status" value="1"/>
</dbReference>
<keyword evidence="4" id="KW-1133">Transmembrane helix</keyword>
<comment type="caution">
    <text evidence="3">Lacks conserved residue(s) required for the propagation of feature annotation.</text>
</comment>
<dbReference type="PhylomeDB" id="E9GP06"/>
<sequence length="186" mass="20468">MLVFTLFLTIISVQIIVFMIASFPLYVLTNRISPTKKSDLLLDRIDGVIPTLPITTFCNVTNDCGECRALTDESGLIESQHFPNEYSANLSCLFTIKAPIGKNVQLTFTEFNVNQCCDFITVFDGLANPLRVGLNGYEIPAALTSPSNQLIVKFTSNNIDGPINALMNTSSTDLGPARWQATYTFV</sequence>
<dbReference type="InterPro" id="IPR035914">
    <property type="entry name" value="Sperma_CUB_dom_sf"/>
</dbReference>
<dbReference type="AlphaFoldDB" id="E9GP06"/>
<dbReference type="PROSITE" id="PS01180">
    <property type="entry name" value="CUB"/>
    <property type="match status" value="1"/>
</dbReference>